<reference evidence="2 3" key="1">
    <citation type="journal article" date="2019" name="Nat. Ecol. Evol.">
        <title>Megaphylogeny resolves global patterns of mushroom evolution.</title>
        <authorList>
            <person name="Varga T."/>
            <person name="Krizsan K."/>
            <person name="Foldi C."/>
            <person name="Dima B."/>
            <person name="Sanchez-Garcia M."/>
            <person name="Sanchez-Ramirez S."/>
            <person name="Szollosi G.J."/>
            <person name="Szarkandi J.G."/>
            <person name="Papp V."/>
            <person name="Albert L."/>
            <person name="Andreopoulos W."/>
            <person name="Angelini C."/>
            <person name="Antonin V."/>
            <person name="Barry K.W."/>
            <person name="Bougher N.L."/>
            <person name="Buchanan P."/>
            <person name="Buyck B."/>
            <person name="Bense V."/>
            <person name="Catcheside P."/>
            <person name="Chovatia M."/>
            <person name="Cooper J."/>
            <person name="Damon W."/>
            <person name="Desjardin D."/>
            <person name="Finy P."/>
            <person name="Geml J."/>
            <person name="Haridas S."/>
            <person name="Hughes K."/>
            <person name="Justo A."/>
            <person name="Karasinski D."/>
            <person name="Kautmanova I."/>
            <person name="Kiss B."/>
            <person name="Kocsube S."/>
            <person name="Kotiranta H."/>
            <person name="LaButti K.M."/>
            <person name="Lechner B.E."/>
            <person name="Liimatainen K."/>
            <person name="Lipzen A."/>
            <person name="Lukacs Z."/>
            <person name="Mihaltcheva S."/>
            <person name="Morgado L.N."/>
            <person name="Niskanen T."/>
            <person name="Noordeloos M.E."/>
            <person name="Ohm R.A."/>
            <person name="Ortiz-Santana B."/>
            <person name="Ovrebo C."/>
            <person name="Racz N."/>
            <person name="Riley R."/>
            <person name="Savchenko A."/>
            <person name="Shiryaev A."/>
            <person name="Soop K."/>
            <person name="Spirin V."/>
            <person name="Szebenyi C."/>
            <person name="Tomsovsky M."/>
            <person name="Tulloss R.E."/>
            <person name="Uehling J."/>
            <person name="Grigoriev I.V."/>
            <person name="Vagvolgyi C."/>
            <person name="Papp T."/>
            <person name="Martin F.M."/>
            <person name="Miettinen O."/>
            <person name="Hibbett D.S."/>
            <person name="Nagy L.G."/>
        </authorList>
    </citation>
    <scope>NUCLEOTIDE SEQUENCE [LARGE SCALE GENOMIC DNA]</scope>
    <source>
        <strain evidence="2 3">FP101781</strain>
    </source>
</reference>
<feature type="transmembrane region" description="Helical" evidence="1">
    <location>
        <begin position="44"/>
        <end position="63"/>
    </location>
</feature>
<evidence type="ECO:0000313" key="3">
    <source>
        <dbReference type="Proteomes" id="UP000298030"/>
    </source>
</evidence>
<organism evidence="2 3">
    <name type="scientific">Coprinellus micaceus</name>
    <name type="common">Glistening ink-cap mushroom</name>
    <name type="synonym">Coprinus micaceus</name>
    <dbReference type="NCBI Taxonomy" id="71717"/>
    <lineage>
        <taxon>Eukaryota</taxon>
        <taxon>Fungi</taxon>
        <taxon>Dikarya</taxon>
        <taxon>Basidiomycota</taxon>
        <taxon>Agaricomycotina</taxon>
        <taxon>Agaricomycetes</taxon>
        <taxon>Agaricomycetidae</taxon>
        <taxon>Agaricales</taxon>
        <taxon>Agaricineae</taxon>
        <taxon>Psathyrellaceae</taxon>
        <taxon>Coprinellus</taxon>
    </lineage>
</organism>
<keyword evidence="3" id="KW-1185">Reference proteome</keyword>
<dbReference type="AlphaFoldDB" id="A0A4Y7SFE5"/>
<accession>A0A4Y7SFE5</accession>
<proteinExistence type="predicted"/>
<evidence type="ECO:0000313" key="2">
    <source>
        <dbReference type="EMBL" id="TEB20569.1"/>
    </source>
</evidence>
<dbReference type="Proteomes" id="UP000298030">
    <property type="component" value="Unassembled WGS sequence"/>
</dbReference>
<evidence type="ECO:0000256" key="1">
    <source>
        <dbReference type="SAM" id="Phobius"/>
    </source>
</evidence>
<gene>
    <name evidence="2" type="ORF">FA13DRAFT_207629</name>
</gene>
<keyword evidence="1" id="KW-1133">Transmembrane helix</keyword>
<keyword evidence="1" id="KW-0472">Membrane</keyword>
<dbReference type="EMBL" id="QPFP01000136">
    <property type="protein sequence ID" value="TEB20569.1"/>
    <property type="molecule type" value="Genomic_DNA"/>
</dbReference>
<comment type="caution">
    <text evidence="2">The sequence shown here is derived from an EMBL/GenBank/DDBJ whole genome shotgun (WGS) entry which is preliminary data.</text>
</comment>
<sequence>MVGVHVPRVGFVHLWSWRLEAVVWWMWIGRFETTVSSFDGSVSISLRFFHFIYGAFLFSYALWHNPRREPRQATIDLTPNLCAPLPRAPISQRTWRESPVDGKERSVFLLG</sequence>
<keyword evidence="1" id="KW-0812">Transmembrane</keyword>
<protein>
    <submittedName>
        <fullName evidence="2">Uncharacterized protein</fullName>
    </submittedName>
</protein>
<name>A0A4Y7SFE5_COPMI</name>